<sequence>MTSAESYQALGELFAYPLELARVRACLNKVAAGIEENGAEKPLQPFATFLEDVNLGRLQENYVATFDFDPARAPYLGHHLFEDHEKRAAFMISVRQLFARHGFTPRGCELPDHLSVLLEFLAHLGRSAVPEVRRSVAAEQVLPGVKKLVARAEFRDSPWYSLVRAAELILEADTQEVEPC</sequence>
<reference evidence="3" key="1">
    <citation type="submission" date="2020-06" db="EMBL/GenBank/DDBJ databases">
        <title>Draft genomic sequecing of Geomonas sp. Red745.</title>
        <authorList>
            <person name="Itoh H."/>
            <person name="Xu Z.X."/>
            <person name="Ushijima N."/>
            <person name="Masuda Y."/>
            <person name="Shiratori Y."/>
            <person name="Senoo K."/>
        </authorList>
    </citation>
    <scope>NUCLEOTIDE SEQUENCE [LARGE SCALE GENOMIC DNA]</scope>
    <source>
        <strain evidence="3">Red745</strain>
    </source>
</reference>
<dbReference type="Proteomes" id="UP000587586">
    <property type="component" value="Unassembled WGS sequence"/>
</dbReference>
<evidence type="ECO:0000256" key="1">
    <source>
        <dbReference type="ARBA" id="ARBA00023063"/>
    </source>
</evidence>
<keyword evidence="1" id="KW-0534">Nitrate assimilation</keyword>
<dbReference type="Gene3D" id="1.10.3480.10">
    <property type="entry name" value="TorD-like"/>
    <property type="match status" value="1"/>
</dbReference>
<dbReference type="RefSeq" id="WP_183359233.1">
    <property type="nucleotide sequence ID" value="NZ_BLXZ01000001.1"/>
</dbReference>
<dbReference type="InterPro" id="IPR003765">
    <property type="entry name" value="NO3_reductase_chaperone_NarJ"/>
</dbReference>
<dbReference type="InterPro" id="IPR020945">
    <property type="entry name" value="DMSO/NO3_reduct_chaperone"/>
</dbReference>
<evidence type="ECO:0000313" key="3">
    <source>
        <dbReference type="Proteomes" id="UP000587586"/>
    </source>
</evidence>
<dbReference type="EMBL" id="BLXZ01000001">
    <property type="protein sequence ID" value="GFO66697.1"/>
    <property type="molecule type" value="Genomic_DNA"/>
</dbReference>
<comment type="caution">
    <text evidence="2">The sequence shown here is derived from an EMBL/GenBank/DDBJ whole genome shotgun (WGS) entry which is preliminary data.</text>
</comment>
<evidence type="ECO:0000313" key="2">
    <source>
        <dbReference type="EMBL" id="GFO66697.1"/>
    </source>
</evidence>
<dbReference type="SUPFAM" id="SSF89155">
    <property type="entry name" value="TorD-like"/>
    <property type="match status" value="1"/>
</dbReference>
<dbReference type="PANTHER" id="PTHR43680">
    <property type="entry name" value="NITRATE REDUCTASE MOLYBDENUM COFACTOR ASSEMBLY CHAPERONE"/>
    <property type="match status" value="1"/>
</dbReference>
<accession>A0A6V8N490</accession>
<dbReference type="AlphaFoldDB" id="A0A6V8N490"/>
<dbReference type="GO" id="GO:0042128">
    <property type="term" value="P:nitrate assimilation"/>
    <property type="evidence" value="ECO:0007669"/>
    <property type="project" value="UniProtKB-KW"/>
</dbReference>
<organism evidence="2 3">
    <name type="scientific">Geomonas limicola</name>
    <dbReference type="NCBI Taxonomy" id="2740186"/>
    <lineage>
        <taxon>Bacteria</taxon>
        <taxon>Pseudomonadati</taxon>
        <taxon>Thermodesulfobacteriota</taxon>
        <taxon>Desulfuromonadia</taxon>
        <taxon>Geobacterales</taxon>
        <taxon>Geobacteraceae</taxon>
        <taxon>Geomonas</taxon>
    </lineage>
</organism>
<name>A0A6V8N490_9BACT</name>
<keyword evidence="3" id="KW-1185">Reference proteome</keyword>
<dbReference type="InterPro" id="IPR036411">
    <property type="entry name" value="TorD-like_sf"/>
</dbReference>
<dbReference type="GO" id="GO:0051131">
    <property type="term" value="P:chaperone-mediated protein complex assembly"/>
    <property type="evidence" value="ECO:0007669"/>
    <property type="project" value="InterPro"/>
</dbReference>
<dbReference type="GO" id="GO:0051082">
    <property type="term" value="F:unfolded protein binding"/>
    <property type="evidence" value="ECO:0007669"/>
    <property type="project" value="InterPro"/>
</dbReference>
<dbReference type="NCBIfam" id="TIGR00684">
    <property type="entry name" value="narJ"/>
    <property type="match status" value="1"/>
</dbReference>
<protein>
    <submittedName>
        <fullName evidence="2">Respiratory nitrate reductase subunit delta</fullName>
    </submittedName>
</protein>
<dbReference type="Pfam" id="PF02613">
    <property type="entry name" value="Nitrate_red_del"/>
    <property type="match status" value="1"/>
</dbReference>
<proteinExistence type="predicted"/>
<dbReference type="GO" id="GO:0016530">
    <property type="term" value="F:metallochaperone activity"/>
    <property type="evidence" value="ECO:0007669"/>
    <property type="project" value="TreeGrafter"/>
</dbReference>
<gene>
    <name evidence="2" type="ORF">GMLC_02760</name>
</gene>
<dbReference type="PANTHER" id="PTHR43680:SF2">
    <property type="entry name" value="NITRATE REDUCTASE MOLYBDENUM COFACTOR ASSEMBLY CHAPERONE NARJ"/>
    <property type="match status" value="1"/>
</dbReference>